<dbReference type="AlphaFoldDB" id="A0A928VR63"/>
<evidence type="ECO:0000259" key="1">
    <source>
        <dbReference type="Pfam" id="PF24393"/>
    </source>
</evidence>
<gene>
    <name evidence="2" type="ORF">IQ266_25010</name>
</gene>
<evidence type="ECO:0000313" key="2">
    <source>
        <dbReference type="EMBL" id="MBE9033000.1"/>
    </source>
</evidence>
<comment type="caution">
    <text evidence="2">The sequence shown here is derived from an EMBL/GenBank/DDBJ whole genome shotgun (WGS) entry which is preliminary data.</text>
</comment>
<dbReference type="InterPro" id="IPR056947">
    <property type="entry name" value="Pepco_dom"/>
</dbReference>
<dbReference type="RefSeq" id="WP_264327814.1">
    <property type="nucleotide sequence ID" value="NZ_JADEXQ010000142.1"/>
</dbReference>
<dbReference type="Pfam" id="PF24393">
    <property type="entry name" value="Pepco"/>
    <property type="match status" value="1"/>
</dbReference>
<reference evidence="2" key="1">
    <citation type="submission" date="2020-10" db="EMBL/GenBank/DDBJ databases">
        <authorList>
            <person name="Castelo-Branco R."/>
            <person name="Eusebio N."/>
            <person name="Adriana R."/>
            <person name="Vieira A."/>
            <person name="Brugerolle De Fraissinette N."/>
            <person name="Rezende De Castro R."/>
            <person name="Schneider M.P."/>
            <person name="Vasconcelos V."/>
            <person name="Leao P.N."/>
        </authorList>
    </citation>
    <scope>NUCLEOTIDE SEQUENCE</scope>
    <source>
        <strain evidence="2">LEGE 11480</strain>
    </source>
</reference>
<proteinExistence type="predicted"/>
<protein>
    <recommendedName>
        <fullName evidence="1">Pepco domain-containing protein</fullName>
    </recommendedName>
</protein>
<evidence type="ECO:0000313" key="3">
    <source>
        <dbReference type="Proteomes" id="UP000625316"/>
    </source>
</evidence>
<name>A0A928VR63_9CYAN</name>
<keyword evidence="3" id="KW-1185">Reference proteome</keyword>
<sequence>MDEPALIFFVEPDGTEESPTGVRGGDDVGGAFEEYSPKRELVDRLRKRLPMPVQRLKRQVNQLVGLLSEVFDDAEAQVQQDKSDRQLQLEEIEVTVEMNAEGKLGILGNGGKAGGKGGIKLKFKRK</sequence>
<dbReference type="EMBL" id="JADEXQ010000142">
    <property type="protein sequence ID" value="MBE9033000.1"/>
    <property type="molecule type" value="Genomic_DNA"/>
</dbReference>
<feature type="domain" description="Pepco" evidence="1">
    <location>
        <begin position="7"/>
        <end position="125"/>
    </location>
</feature>
<organism evidence="2 3">
    <name type="scientific">Romeriopsis navalis LEGE 11480</name>
    <dbReference type="NCBI Taxonomy" id="2777977"/>
    <lineage>
        <taxon>Bacteria</taxon>
        <taxon>Bacillati</taxon>
        <taxon>Cyanobacteriota</taxon>
        <taxon>Cyanophyceae</taxon>
        <taxon>Leptolyngbyales</taxon>
        <taxon>Leptolyngbyaceae</taxon>
        <taxon>Romeriopsis</taxon>
        <taxon>Romeriopsis navalis</taxon>
    </lineage>
</organism>
<accession>A0A928VR63</accession>
<dbReference type="Proteomes" id="UP000625316">
    <property type="component" value="Unassembled WGS sequence"/>
</dbReference>